<keyword evidence="1" id="KW-0812">Transmembrane</keyword>
<proteinExistence type="predicted"/>
<sequence length="153" mass="18116">MKLFLILVTILLTMNHPMTMLLSVMALVFFLSMIMYFMTQIAFISMIMILLILGGMLIIFMYMISLCPNKKIFLSKKIMTFSMIFSIFMLKIPFMMMNIEMFLLQKIFIYNNMNMLLLLMMYLIMSLMVVMKISKLNSNPLKMIILTYDKQNN</sequence>
<evidence type="ECO:0000313" key="2">
    <source>
        <dbReference type="EMBL" id="AET63063.1"/>
    </source>
</evidence>
<evidence type="ECO:0000256" key="1">
    <source>
        <dbReference type="SAM" id="Phobius"/>
    </source>
</evidence>
<feature type="transmembrane region" description="Helical" evidence="1">
    <location>
        <begin position="78"/>
        <end position="96"/>
    </location>
</feature>
<dbReference type="EMBL" id="JN863728">
    <property type="protein sequence ID" value="AET63063.1"/>
    <property type="molecule type" value="Genomic_DNA"/>
</dbReference>
<feature type="transmembrane region" description="Helical" evidence="1">
    <location>
        <begin position="116"/>
        <end position="134"/>
    </location>
</feature>
<keyword evidence="2" id="KW-0496">Mitochondrion</keyword>
<dbReference type="RefSeq" id="YP_006234415.1">
    <property type="nucleotide sequence ID" value="NC_017757.1"/>
</dbReference>
<geneLocation type="mitochondrion" evidence="2"/>
<gene>
    <name evidence="2" type="primary">ND6</name>
</gene>
<keyword evidence="1" id="KW-1133">Transmembrane helix</keyword>
<organism evidence="2">
    <name type="scientific">Bothriocroton undatum</name>
    <name type="common">goanna tick</name>
    <dbReference type="NCBI Taxonomy" id="65642"/>
    <lineage>
        <taxon>Eukaryota</taxon>
        <taxon>Metazoa</taxon>
        <taxon>Ecdysozoa</taxon>
        <taxon>Arthropoda</taxon>
        <taxon>Chelicerata</taxon>
        <taxon>Arachnida</taxon>
        <taxon>Acari</taxon>
        <taxon>Parasitiformes</taxon>
        <taxon>Ixodida</taxon>
        <taxon>Ixodoidea</taxon>
        <taxon>Ixodidae</taxon>
        <taxon>Bothriocrotoninae</taxon>
        <taxon>Bothriocroton</taxon>
    </lineage>
</organism>
<protein>
    <submittedName>
        <fullName evidence="2">NADH dehydrogenase subunit 6</fullName>
    </submittedName>
</protein>
<keyword evidence="1" id="KW-0472">Membrane</keyword>
<feature type="transmembrane region" description="Helical" evidence="1">
    <location>
        <begin position="42"/>
        <end position="66"/>
    </location>
</feature>
<dbReference type="AlphaFoldDB" id="H9M746"/>
<accession>H9M746</accession>
<name>H9M746_9ACAR</name>
<reference evidence="2" key="1">
    <citation type="journal article" date="2012" name="Mol. Phylogenet. Evol.">
        <title>Phylogenetic analysis of ticks (Acari: Ixodida) using mitochondrial genomes and nuclear rRNA genes indicates that the genus Amblyomma is polyphyletic.</title>
        <authorList>
            <person name="Burger T.D."/>
            <person name="Shao R."/>
            <person name="Beati L."/>
            <person name="Miller H."/>
            <person name="Barker S.C."/>
        </authorList>
    </citation>
    <scope>NUCLEOTIDE SEQUENCE</scope>
</reference>
<dbReference type="CTD" id="4541"/>
<dbReference type="GeneID" id="12354580"/>